<feature type="transmembrane region" description="Helical" evidence="7">
    <location>
        <begin position="77"/>
        <end position="95"/>
    </location>
</feature>
<evidence type="ECO:0000313" key="11">
    <source>
        <dbReference type="Proteomes" id="UP000600247"/>
    </source>
</evidence>
<comment type="similarity">
    <text evidence="2">Belongs to the cation diffusion facilitator (CDF) transporter (TC 2.A.4) family.</text>
</comment>
<dbReference type="PANTHER" id="PTHR43840:SF15">
    <property type="entry name" value="MITOCHONDRIAL METAL TRANSPORTER 1-RELATED"/>
    <property type="match status" value="1"/>
</dbReference>
<dbReference type="RefSeq" id="WP_188892024.1">
    <property type="nucleotide sequence ID" value="NZ_BMHY01000012.1"/>
</dbReference>
<dbReference type="PANTHER" id="PTHR43840">
    <property type="entry name" value="MITOCHONDRIAL METAL TRANSPORTER 1-RELATED"/>
    <property type="match status" value="1"/>
</dbReference>
<evidence type="ECO:0000256" key="4">
    <source>
        <dbReference type="ARBA" id="ARBA00022692"/>
    </source>
</evidence>
<accession>A0A917M843</accession>
<gene>
    <name evidence="10" type="ORF">GCM10010918_46570</name>
</gene>
<reference evidence="10 11" key="1">
    <citation type="journal article" date="2014" name="Int. J. Syst. Evol. Microbiol.">
        <title>Complete genome sequence of Corynebacterium casei LMG S-19264T (=DSM 44701T), isolated from a smear-ripened cheese.</title>
        <authorList>
            <consortium name="US DOE Joint Genome Institute (JGI-PGF)"/>
            <person name="Walter F."/>
            <person name="Albersmeier A."/>
            <person name="Kalinowski J."/>
            <person name="Ruckert C."/>
        </authorList>
    </citation>
    <scope>NUCLEOTIDE SEQUENCE [LARGE SCALE GENOMIC DNA]</scope>
    <source>
        <strain evidence="10 11">CGMCC 1.15286</strain>
    </source>
</reference>
<feature type="transmembrane region" description="Helical" evidence="7">
    <location>
        <begin position="115"/>
        <end position="135"/>
    </location>
</feature>
<dbReference type="InterPro" id="IPR002524">
    <property type="entry name" value="Cation_efflux"/>
</dbReference>
<dbReference type="GO" id="GO:0008324">
    <property type="term" value="F:monoatomic cation transmembrane transporter activity"/>
    <property type="evidence" value="ECO:0007669"/>
    <property type="project" value="InterPro"/>
</dbReference>
<proteinExistence type="inferred from homology"/>
<protein>
    <submittedName>
        <fullName evidence="10">Cation transporter</fullName>
    </submittedName>
</protein>
<dbReference type="GO" id="GO:0016020">
    <property type="term" value="C:membrane"/>
    <property type="evidence" value="ECO:0007669"/>
    <property type="project" value="UniProtKB-SubCell"/>
</dbReference>
<keyword evidence="6 7" id="KW-0472">Membrane</keyword>
<dbReference type="Proteomes" id="UP000600247">
    <property type="component" value="Unassembled WGS sequence"/>
</dbReference>
<keyword evidence="4 7" id="KW-0812">Transmembrane</keyword>
<name>A0A917M843_9BACL</name>
<dbReference type="SUPFAM" id="SSF160240">
    <property type="entry name" value="Cation efflux protein cytoplasmic domain-like"/>
    <property type="match status" value="1"/>
</dbReference>
<evidence type="ECO:0000256" key="5">
    <source>
        <dbReference type="ARBA" id="ARBA00022989"/>
    </source>
</evidence>
<dbReference type="InterPro" id="IPR036837">
    <property type="entry name" value="Cation_efflux_CTD_sf"/>
</dbReference>
<feature type="transmembrane region" description="Helical" evidence="7">
    <location>
        <begin position="169"/>
        <end position="192"/>
    </location>
</feature>
<comment type="caution">
    <text evidence="10">The sequence shown here is derived from an EMBL/GenBank/DDBJ whole genome shotgun (WGS) entry which is preliminary data.</text>
</comment>
<organism evidence="10 11">
    <name type="scientific">Paenibacillus radicis</name>
    <name type="common">ex Gao et al. 2016</name>
    <dbReference type="NCBI Taxonomy" id="1737354"/>
    <lineage>
        <taxon>Bacteria</taxon>
        <taxon>Bacillati</taxon>
        <taxon>Bacillota</taxon>
        <taxon>Bacilli</taxon>
        <taxon>Bacillales</taxon>
        <taxon>Paenibacillaceae</taxon>
        <taxon>Paenibacillus</taxon>
    </lineage>
</organism>
<dbReference type="InterPro" id="IPR027470">
    <property type="entry name" value="Cation_efflux_CTD"/>
</dbReference>
<keyword evidence="3" id="KW-0813">Transport</keyword>
<evidence type="ECO:0000256" key="6">
    <source>
        <dbReference type="ARBA" id="ARBA00023136"/>
    </source>
</evidence>
<dbReference type="InterPro" id="IPR058533">
    <property type="entry name" value="Cation_efflux_TM"/>
</dbReference>
<evidence type="ECO:0000259" key="9">
    <source>
        <dbReference type="Pfam" id="PF16916"/>
    </source>
</evidence>
<comment type="subcellular location">
    <subcellularLocation>
        <location evidence="1">Membrane</location>
        <topology evidence="1">Multi-pass membrane protein</topology>
    </subcellularLocation>
</comment>
<evidence type="ECO:0000256" key="1">
    <source>
        <dbReference type="ARBA" id="ARBA00004141"/>
    </source>
</evidence>
<evidence type="ECO:0000313" key="10">
    <source>
        <dbReference type="EMBL" id="GGG83573.1"/>
    </source>
</evidence>
<dbReference type="EMBL" id="BMHY01000012">
    <property type="protein sequence ID" value="GGG83573.1"/>
    <property type="molecule type" value="Genomic_DNA"/>
</dbReference>
<evidence type="ECO:0000256" key="2">
    <source>
        <dbReference type="ARBA" id="ARBA00008114"/>
    </source>
</evidence>
<dbReference type="SUPFAM" id="SSF161111">
    <property type="entry name" value="Cation efflux protein transmembrane domain-like"/>
    <property type="match status" value="1"/>
</dbReference>
<evidence type="ECO:0000256" key="7">
    <source>
        <dbReference type="SAM" id="Phobius"/>
    </source>
</evidence>
<evidence type="ECO:0000259" key="8">
    <source>
        <dbReference type="Pfam" id="PF01545"/>
    </source>
</evidence>
<dbReference type="Gene3D" id="1.20.1510.10">
    <property type="entry name" value="Cation efflux protein transmembrane domain"/>
    <property type="match status" value="1"/>
</dbReference>
<keyword evidence="5 7" id="KW-1133">Transmembrane helix</keyword>
<keyword evidence="11" id="KW-1185">Reference proteome</keyword>
<feature type="transmembrane region" description="Helical" evidence="7">
    <location>
        <begin position="142"/>
        <end position="163"/>
    </location>
</feature>
<dbReference type="Pfam" id="PF01545">
    <property type="entry name" value="Cation_efflux"/>
    <property type="match status" value="1"/>
</dbReference>
<dbReference type="InterPro" id="IPR027469">
    <property type="entry name" value="Cation_efflux_TMD_sf"/>
</dbReference>
<dbReference type="Gene3D" id="3.30.70.1350">
    <property type="entry name" value="Cation efflux protein, cytoplasmic domain"/>
    <property type="match status" value="1"/>
</dbReference>
<sequence>MSIKQRYADAETASRSDLWGNAALALFKGIVAVLSGSKVLLADAFRSAGQAVAAFAALTGIRLRSSKREASEDGKGSASRIAAIILPIALIIAGVEIGIAAGKDIWMAGQQPLQAPHWSALAAIVAGIVVQQLLLPVRERQWGLLASLTALIGTGGALVGQAIGVKSLYYFEPAAAIAISVMLAAGGCKLLAEASRKQYAASVQHEDADDLMQLIQRVEGVITVESLQAKEHGHYVVADVVISVNPRISVLEGHDIAKRVKQLLLLRFTHLTDVTIHVEPYDPGYPYKSNHDPNQEHAPTLLQ</sequence>
<evidence type="ECO:0000256" key="3">
    <source>
        <dbReference type="ARBA" id="ARBA00022448"/>
    </source>
</evidence>
<feature type="domain" description="Cation efflux protein transmembrane" evidence="8">
    <location>
        <begin position="19"/>
        <end position="195"/>
    </location>
</feature>
<dbReference type="InterPro" id="IPR050291">
    <property type="entry name" value="CDF_Transporter"/>
</dbReference>
<feature type="domain" description="Cation efflux protein cytoplasmic" evidence="9">
    <location>
        <begin position="205"/>
        <end position="281"/>
    </location>
</feature>
<dbReference type="NCBIfam" id="TIGR01297">
    <property type="entry name" value="CDF"/>
    <property type="match status" value="1"/>
</dbReference>
<dbReference type="Pfam" id="PF16916">
    <property type="entry name" value="ZT_dimer"/>
    <property type="match status" value="1"/>
</dbReference>
<dbReference type="AlphaFoldDB" id="A0A917M843"/>